<protein>
    <submittedName>
        <fullName evidence="5">Glycosyl transferase family 2</fullName>
    </submittedName>
</protein>
<dbReference type="PANTHER" id="PTHR43179">
    <property type="entry name" value="RHAMNOSYLTRANSFERASE WBBL"/>
    <property type="match status" value="1"/>
</dbReference>
<proteinExistence type="inferred from homology"/>
<dbReference type="CDD" id="cd04186">
    <property type="entry name" value="GT_2_like_c"/>
    <property type="match status" value="1"/>
</dbReference>
<dbReference type="EMBL" id="CP000804">
    <property type="protein sequence ID" value="ABU56274.1"/>
    <property type="molecule type" value="Genomic_DNA"/>
</dbReference>
<keyword evidence="4 5" id="KW-0808">Transferase</keyword>
<dbReference type="SUPFAM" id="SSF53448">
    <property type="entry name" value="Nucleotide-diphospho-sugar transferases"/>
    <property type="match status" value="1"/>
</dbReference>
<dbReference type="KEGG" id="rca:Rcas_0139"/>
<sequence>MGNSSTKYNLNIEIIVLHWRDDQRTRQCLAALQTLDYPAHSITLVDNGSHNGSLERLIVQFPDIPIIRHQENRGFAGGVNPAIRRALAEENIDAILLLNNDALLAPDALWRLVQAMEQYPHIGILSAAVVRADQPTLMAGAGAFVGQYWTTPVGWNEPLAPLPPDVPVSVHTVFGCAMLVRRAVFERIGLFDERYFFYYEDTDFCLRARSAGFEVAYLPGAIAYHTVSASTRNVPGLREFYLARSRQIFFRKRRSGIEYLLYLLVAIVHLARVARWKVQRAHWSDAVGYVAGGLVGLMMPMEHKCEPQITREGEHPWKA</sequence>
<gene>
    <name evidence="5" type="ordered locus">Rcas_0139</name>
</gene>
<dbReference type="Proteomes" id="UP000000263">
    <property type="component" value="Chromosome"/>
</dbReference>
<comment type="pathway">
    <text evidence="1">Cell wall biogenesis; cell wall polysaccharide biosynthesis.</text>
</comment>
<dbReference type="CAZy" id="GT2">
    <property type="family name" value="Glycosyltransferase Family 2"/>
</dbReference>
<evidence type="ECO:0000313" key="6">
    <source>
        <dbReference type="Proteomes" id="UP000000263"/>
    </source>
</evidence>
<comment type="similarity">
    <text evidence="2">Belongs to the glycosyltransferase 2 family.</text>
</comment>
<dbReference type="InterPro" id="IPR029044">
    <property type="entry name" value="Nucleotide-diphossugar_trans"/>
</dbReference>
<name>A7NFP8_ROSCS</name>
<dbReference type="Gene3D" id="3.90.550.10">
    <property type="entry name" value="Spore Coat Polysaccharide Biosynthesis Protein SpsA, Chain A"/>
    <property type="match status" value="1"/>
</dbReference>
<dbReference type="eggNOG" id="COG1216">
    <property type="taxonomic scope" value="Bacteria"/>
</dbReference>
<evidence type="ECO:0000256" key="2">
    <source>
        <dbReference type="ARBA" id="ARBA00006739"/>
    </source>
</evidence>
<reference evidence="5 6" key="1">
    <citation type="submission" date="2007-08" db="EMBL/GenBank/DDBJ databases">
        <title>Complete sequence of Roseiflexus castenholzii DSM 13941.</title>
        <authorList>
            <consortium name="US DOE Joint Genome Institute"/>
            <person name="Copeland A."/>
            <person name="Lucas S."/>
            <person name="Lapidus A."/>
            <person name="Barry K."/>
            <person name="Glavina del Rio T."/>
            <person name="Dalin E."/>
            <person name="Tice H."/>
            <person name="Pitluck S."/>
            <person name="Thompson L.S."/>
            <person name="Brettin T."/>
            <person name="Bruce D."/>
            <person name="Detter J.C."/>
            <person name="Han C."/>
            <person name="Tapia R."/>
            <person name="Schmutz J."/>
            <person name="Larimer F."/>
            <person name="Land M."/>
            <person name="Hauser L."/>
            <person name="Kyrpides N."/>
            <person name="Mikhailova N."/>
            <person name="Bryant D.A."/>
            <person name="Hanada S."/>
            <person name="Tsukatani Y."/>
            <person name="Richardson P."/>
        </authorList>
    </citation>
    <scope>NUCLEOTIDE SEQUENCE [LARGE SCALE GENOMIC DNA]</scope>
    <source>
        <strain evidence="6">DSM 13941 / HLO8</strain>
    </source>
</reference>
<dbReference type="GO" id="GO:0016757">
    <property type="term" value="F:glycosyltransferase activity"/>
    <property type="evidence" value="ECO:0007669"/>
    <property type="project" value="UniProtKB-KW"/>
</dbReference>
<dbReference type="HOGENOM" id="CLU_023845_4_1_0"/>
<evidence type="ECO:0000256" key="1">
    <source>
        <dbReference type="ARBA" id="ARBA00004776"/>
    </source>
</evidence>
<accession>A7NFP8</accession>
<keyword evidence="6" id="KW-1185">Reference proteome</keyword>
<dbReference type="PANTHER" id="PTHR43179:SF12">
    <property type="entry name" value="GALACTOFURANOSYLTRANSFERASE GLFT2"/>
    <property type="match status" value="1"/>
</dbReference>
<evidence type="ECO:0000313" key="5">
    <source>
        <dbReference type="EMBL" id="ABU56274.1"/>
    </source>
</evidence>
<dbReference type="AlphaFoldDB" id="A7NFP8"/>
<dbReference type="OrthoDB" id="9771846at2"/>
<evidence type="ECO:0000256" key="4">
    <source>
        <dbReference type="ARBA" id="ARBA00022679"/>
    </source>
</evidence>
<dbReference type="RefSeq" id="WP_011997679.1">
    <property type="nucleotide sequence ID" value="NC_009767.1"/>
</dbReference>
<evidence type="ECO:0000256" key="3">
    <source>
        <dbReference type="ARBA" id="ARBA00022676"/>
    </source>
</evidence>
<dbReference type="STRING" id="383372.Rcas_0139"/>
<dbReference type="Pfam" id="PF13641">
    <property type="entry name" value="Glyco_tranf_2_3"/>
    <property type="match status" value="1"/>
</dbReference>
<keyword evidence="3" id="KW-0328">Glycosyltransferase</keyword>
<organism evidence="5 6">
    <name type="scientific">Roseiflexus castenholzii (strain DSM 13941 / HLO8)</name>
    <dbReference type="NCBI Taxonomy" id="383372"/>
    <lineage>
        <taxon>Bacteria</taxon>
        <taxon>Bacillati</taxon>
        <taxon>Chloroflexota</taxon>
        <taxon>Chloroflexia</taxon>
        <taxon>Chloroflexales</taxon>
        <taxon>Roseiflexineae</taxon>
        <taxon>Roseiflexaceae</taxon>
        <taxon>Roseiflexus</taxon>
    </lineage>
</organism>